<feature type="compositionally biased region" description="Low complexity" evidence="3">
    <location>
        <begin position="485"/>
        <end position="496"/>
    </location>
</feature>
<evidence type="ECO:0008006" key="6">
    <source>
        <dbReference type="Google" id="ProtNLM"/>
    </source>
</evidence>
<evidence type="ECO:0000313" key="4">
    <source>
        <dbReference type="EMBL" id="KAF3073013.1"/>
    </source>
</evidence>
<keyword evidence="5" id="KW-1185">Reference proteome</keyword>
<evidence type="ECO:0000256" key="3">
    <source>
        <dbReference type="SAM" id="MobiDB-lite"/>
    </source>
</evidence>
<dbReference type="GO" id="GO:0008270">
    <property type="term" value="F:zinc ion binding"/>
    <property type="evidence" value="ECO:0007669"/>
    <property type="project" value="InterPro"/>
</dbReference>
<dbReference type="EMBL" id="QLNT01000007">
    <property type="protein sequence ID" value="KAF3073013.1"/>
    <property type="molecule type" value="Genomic_DNA"/>
</dbReference>
<gene>
    <name evidence="4" type="ORF">CFAM422_005054</name>
</gene>
<comment type="caution">
    <text evidence="4">The sequence shown here is derived from an EMBL/GenBank/DDBJ whole genome shotgun (WGS) entry which is preliminary data.</text>
</comment>
<dbReference type="InterPro" id="IPR001138">
    <property type="entry name" value="Zn2Cys6_DnaBD"/>
</dbReference>
<dbReference type="GO" id="GO:0000981">
    <property type="term" value="F:DNA-binding transcription factor activity, RNA polymerase II-specific"/>
    <property type="evidence" value="ECO:0007669"/>
    <property type="project" value="InterPro"/>
</dbReference>
<dbReference type="Pfam" id="PF11951">
    <property type="entry name" value="Fungal_trans_2"/>
    <property type="match status" value="1"/>
</dbReference>
<name>A0A9P4XJN8_9HYPO</name>
<feature type="compositionally biased region" description="Polar residues" evidence="3">
    <location>
        <begin position="738"/>
        <end position="752"/>
    </location>
</feature>
<dbReference type="Proteomes" id="UP000801864">
    <property type="component" value="Unassembled WGS sequence"/>
</dbReference>
<keyword evidence="1" id="KW-0539">Nucleus</keyword>
<keyword evidence="2" id="KW-0175">Coiled coil</keyword>
<organism evidence="4 5">
    <name type="scientific">Trichoderma lentiforme</name>
    <dbReference type="NCBI Taxonomy" id="1567552"/>
    <lineage>
        <taxon>Eukaryota</taxon>
        <taxon>Fungi</taxon>
        <taxon>Dikarya</taxon>
        <taxon>Ascomycota</taxon>
        <taxon>Pezizomycotina</taxon>
        <taxon>Sordariomycetes</taxon>
        <taxon>Hypocreomycetidae</taxon>
        <taxon>Hypocreales</taxon>
        <taxon>Hypocreaceae</taxon>
        <taxon>Trichoderma</taxon>
    </lineage>
</organism>
<protein>
    <recommendedName>
        <fullName evidence="6">Zn(2)-C6 fungal-type domain-containing protein</fullName>
    </recommendedName>
</protein>
<dbReference type="PANTHER" id="PTHR38791">
    <property type="entry name" value="ZN(II)2CYS6 TRANSCRIPTION FACTOR (EUROFUNG)-RELATED-RELATED"/>
    <property type="match status" value="1"/>
</dbReference>
<feature type="region of interest" description="Disordered" evidence="3">
    <location>
        <begin position="478"/>
        <end position="514"/>
    </location>
</feature>
<dbReference type="AlphaFoldDB" id="A0A9P4XJN8"/>
<dbReference type="InterPro" id="IPR021858">
    <property type="entry name" value="Fun_TF"/>
</dbReference>
<feature type="coiled-coil region" evidence="2">
    <location>
        <begin position="842"/>
        <end position="877"/>
    </location>
</feature>
<reference evidence="4 5" key="1">
    <citation type="submission" date="2018-06" db="EMBL/GenBank/DDBJ databases">
        <title>Genome analysis of cellulolytic fungus Trichoderma lentiforme CFAM-422.</title>
        <authorList>
            <person name="Steindorff A.S."/>
            <person name="Formighieri E.F."/>
            <person name="Midorikawa G.E.O."/>
            <person name="Tamietti M.S."/>
            <person name="Ramos E.Z."/>
            <person name="Silva A.S."/>
            <person name="Bon E.P.S."/>
            <person name="Mendes T.D."/>
            <person name="Damaso M.C.T."/>
            <person name="Favaro L.C.L."/>
        </authorList>
    </citation>
    <scope>NUCLEOTIDE SEQUENCE [LARGE SCALE GENOMIC DNA]</scope>
    <source>
        <strain evidence="4 5">CFAM-422</strain>
    </source>
</reference>
<sequence length="902" mass="101038">MNLLNSSHPSVDLEHSLVVVKEHLRLYCETSSAIWFIEANRHQPARYCDLQRPRCSQCRRAKETCTGYRDLIDVIFHDETNSTKSKALTRICRAQAEAHADNSIAINNAISLCFLPYNIDEQAKSYFVHSYVLIQEGTAGYLSGVARLLARPGLNSALEAAMVAVGSAGMACKESSPLLELKARQSYGTAIDYINEAIHNTTKIKEAGTLAAILVLGLYEMIMCDSQQSLNAWYNHMLGALAVAHIRGTQQFKDSEAGMELFLHLRSQIIISCIQRSEGIPDSIQRLTDEAHKYEPFRSLGPYQLGGVIMKLCSLRAWIRLNPDEEWQTAFAKCINLDGDIRNLYHPILRSQGPYTTKFIEEATDEVYLKKYHTYRSLRSAWVWDLYHVAKVILHETIVDLLQPQIAKINTMPTALATQALTQYDESLCDLYEASSAIFASVPFYLNFHQKDENSAKPVNALILMWNLRPFATEQFDGKDEVTTDDNGSNNGNGISDNDDGEESAEPVSGDQNGEALEVDVTYRNNLLTWQNTDGQMQRAEGLNLDLYLDTSTNTAIFKIYGYVLLKGSKSKSSKQAVYLFIHPETIQSITLQTKHAALFSTLIQSGLIHHSLCFSLTTQPHLVVPKNLVLESRPKTKALLDSIQALATATAFTVHLSNLHTVTLTQENLELIASTFSLSHNDNRPSTNTRRANLTTLYAGRGGEIVNAKNDDVNTEAEACLPPYSEPAPSRSHHSSEQAVPSTQVPSSPSFTIDKRKRDLSDHDSERPSTTEDQILLILKNICTRLDSIEGRMVKLEDKVSEALDSTHSRGEEERLELLEEVENRIDDCITDMRIESQDIIEDLKDEVDATLERLDNEASERIERLETDIEENTTKVVENCLRTKLTNASLRIDGSVFLDI</sequence>
<evidence type="ECO:0000256" key="1">
    <source>
        <dbReference type="ARBA" id="ARBA00023242"/>
    </source>
</evidence>
<dbReference type="InterPro" id="IPR053175">
    <property type="entry name" value="DHMBA_Reg_Transcription_Factor"/>
</dbReference>
<evidence type="ECO:0000256" key="2">
    <source>
        <dbReference type="SAM" id="Coils"/>
    </source>
</evidence>
<dbReference type="CDD" id="cd00067">
    <property type="entry name" value="GAL4"/>
    <property type="match status" value="1"/>
</dbReference>
<evidence type="ECO:0000313" key="5">
    <source>
        <dbReference type="Proteomes" id="UP000801864"/>
    </source>
</evidence>
<feature type="compositionally biased region" description="Basic and acidic residues" evidence="3">
    <location>
        <begin position="754"/>
        <end position="771"/>
    </location>
</feature>
<accession>A0A9P4XJN8</accession>
<feature type="region of interest" description="Disordered" evidence="3">
    <location>
        <begin position="720"/>
        <end position="771"/>
    </location>
</feature>
<feature type="coiled-coil region" evidence="2">
    <location>
        <begin position="780"/>
        <end position="807"/>
    </location>
</feature>
<proteinExistence type="predicted"/>